<dbReference type="InterPro" id="IPR015915">
    <property type="entry name" value="Kelch-typ_b-propeller"/>
</dbReference>
<feature type="transmembrane region" description="Helical" evidence="2">
    <location>
        <begin position="496"/>
        <end position="520"/>
    </location>
</feature>
<sequence length="763" mass="85094">MKVPKILTLLYSFSSVASETATSTSTSTTLTNNNFTNTTASNNSTTEIEPFFLQSTFLSSFNKLNDTHYLILGGRKQEVNSSAFDALFKSNATLYHSSFLDSSSKFKLIIPNNTDNNNDILKKNDEEKNNLYLNYLTGHKTVILNSNYSLVLFGSRKFSTNVFVNDLVPNTVSVFDNVNLISFPLDIPPQPERIHHMAFFNPINVSESTATQRVFVIGGVTKINSKLPKFSTLSQLGEVQYSIRYLDINQPLINDTEKNKMQPLINWPLSGNWTTIHPDLSYSNAGLVGSCGAMVDSLIIYCFGSTFENNVHQLKSGCSIFDTVTLKYIKHVENSKEVPEPREGATLVYVKARNALFLFGGVEFKTKRFMNDIWILNVALLVSESIIQWGRVSSISANVTSNETAISNSFGGVIQNNTLLHNSTENAPESFVNNEGPPEPRAFHGSDVWKNNYIIFWGGLSDKGHDMSIRLFNTSDLTFLNKNFQPFQLNEQNIPLTVAIATVSAIGVALVTSLFVICFLMSSKILRGKYFSNNSALHGKNRRKYYKSEDEFELVSRNKDLQRCNVEPKILGMCEDEEEDSASEYHSGVPLKSDSRHQHQQCSNSETSQTLSSENSFIAEKSSCSAHDNLPIVVSTPVNSSKKKGRFQIITEEKDKLPIPLKVGRFQVEKSPINDKNPFSDSFEVVGLSSPPLPAQDSPFHIHNQQNQLKNQKKLSTASQEDFKRKNFSINSISSFSDDGYGTLSHGSLTNSSVKSNFINTDS</sequence>
<evidence type="ECO:0000256" key="3">
    <source>
        <dbReference type="SAM" id="SignalP"/>
    </source>
</evidence>
<organism evidence="4 5">
    <name type="scientific">Clydaea vesicula</name>
    <dbReference type="NCBI Taxonomy" id="447962"/>
    <lineage>
        <taxon>Eukaryota</taxon>
        <taxon>Fungi</taxon>
        <taxon>Fungi incertae sedis</taxon>
        <taxon>Chytridiomycota</taxon>
        <taxon>Chytridiomycota incertae sedis</taxon>
        <taxon>Chytridiomycetes</taxon>
        <taxon>Lobulomycetales</taxon>
        <taxon>Lobulomycetaceae</taxon>
        <taxon>Clydaea</taxon>
    </lineage>
</organism>
<feature type="compositionally biased region" description="Polar residues" evidence="1">
    <location>
        <begin position="745"/>
        <end position="763"/>
    </location>
</feature>
<evidence type="ECO:0000256" key="1">
    <source>
        <dbReference type="SAM" id="MobiDB-lite"/>
    </source>
</evidence>
<feature type="signal peptide" evidence="3">
    <location>
        <begin position="1"/>
        <end position="18"/>
    </location>
</feature>
<feature type="region of interest" description="Disordered" evidence="1">
    <location>
        <begin position="733"/>
        <end position="763"/>
    </location>
</feature>
<keyword evidence="2" id="KW-0472">Membrane</keyword>
<evidence type="ECO:0000313" key="4">
    <source>
        <dbReference type="EMBL" id="KAJ3213434.1"/>
    </source>
</evidence>
<feature type="region of interest" description="Disordered" evidence="1">
    <location>
        <begin position="582"/>
        <end position="614"/>
    </location>
</feature>
<reference evidence="4" key="1">
    <citation type="submission" date="2020-05" db="EMBL/GenBank/DDBJ databases">
        <title>Phylogenomic resolution of chytrid fungi.</title>
        <authorList>
            <person name="Stajich J.E."/>
            <person name="Amses K."/>
            <person name="Simmons R."/>
            <person name="Seto K."/>
            <person name="Myers J."/>
            <person name="Bonds A."/>
            <person name="Quandt C.A."/>
            <person name="Barry K."/>
            <person name="Liu P."/>
            <person name="Grigoriev I."/>
            <person name="Longcore J.E."/>
            <person name="James T.Y."/>
        </authorList>
    </citation>
    <scope>NUCLEOTIDE SEQUENCE</scope>
    <source>
        <strain evidence="4">JEL0476</strain>
    </source>
</reference>
<gene>
    <name evidence="4" type="ORF">HK099_007401</name>
</gene>
<evidence type="ECO:0008006" key="6">
    <source>
        <dbReference type="Google" id="ProtNLM"/>
    </source>
</evidence>
<accession>A0AAD5TX55</accession>
<keyword evidence="5" id="KW-1185">Reference proteome</keyword>
<comment type="caution">
    <text evidence="4">The sequence shown here is derived from an EMBL/GenBank/DDBJ whole genome shotgun (WGS) entry which is preliminary data.</text>
</comment>
<evidence type="ECO:0000256" key="2">
    <source>
        <dbReference type="SAM" id="Phobius"/>
    </source>
</evidence>
<name>A0AAD5TX55_9FUNG</name>
<keyword evidence="2" id="KW-1133">Transmembrane helix</keyword>
<feature type="compositionally biased region" description="Polar residues" evidence="1">
    <location>
        <begin position="600"/>
        <end position="614"/>
    </location>
</feature>
<dbReference type="SUPFAM" id="SSF117281">
    <property type="entry name" value="Kelch motif"/>
    <property type="match status" value="1"/>
</dbReference>
<keyword evidence="2" id="KW-0812">Transmembrane</keyword>
<protein>
    <recommendedName>
        <fullName evidence="6">Kelch repeat-containing protein</fullName>
    </recommendedName>
</protein>
<evidence type="ECO:0000313" key="5">
    <source>
        <dbReference type="Proteomes" id="UP001211065"/>
    </source>
</evidence>
<dbReference type="Proteomes" id="UP001211065">
    <property type="component" value="Unassembled WGS sequence"/>
</dbReference>
<dbReference type="AlphaFoldDB" id="A0AAD5TX55"/>
<keyword evidence="3" id="KW-0732">Signal</keyword>
<dbReference type="PANTHER" id="PTHR23244">
    <property type="entry name" value="KELCH REPEAT DOMAIN"/>
    <property type="match status" value="1"/>
</dbReference>
<feature type="chain" id="PRO_5042129297" description="Kelch repeat-containing protein" evidence="3">
    <location>
        <begin position="19"/>
        <end position="763"/>
    </location>
</feature>
<proteinExistence type="predicted"/>
<dbReference type="EMBL" id="JADGJW010000712">
    <property type="protein sequence ID" value="KAJ3213434.1"/>
    <property type="molecule type" value="Genomic_DNA"/>
</dbReference>
<dbReference type="Gene3D" id="2.120.10.80">
    <property type="entry name" value="Kelch-type beta propeller"/>
    <property type="match status" value="1"/>
</dbReference>